<feature type="transmembrane region" description="Helical" evidence="1">
    <location>
        <begin position="80"/>
        <end position="98"/>
    </location>
</feature>
<evidence type="ECO:0000256" key="1">
    <source>
        <dbReference type="SAM" id="Phobius"/>
    </source>
</evidence>
<dbReference type="EMBL" id="AGDV01000008">
    <property type="protein sequence ID" value="EMB34737.1"/>
    <property type="molecule type" value="Genomic_DNA"/>
</dbReference>
<protein>
    <recommendedName>
        <fullName evidence="3">DUF3784 domain-containing protein</fullName>
    </recommendedName>
</protein>
<feature type="non-terminal residue" evidence="2">
    <location>
        <position position="130"/>
    </location>
</feature>
<accession>A0A0E2E7J1</accession>
<dbReference type="InterPro" id="IPR017259">
    <property type="entry name" value="UCP037672"/>
</dbReference>
<dbReference type="RefSeq" id="WP_002683766.1">
    <property type="nucleotide sequence ID" value="NZ_CM001795.1"/>
</dbReference>
<feature type="transmembrane region" description="Helical" evidence="1">
    <location>
        <begin position="50"/>
        <end position="68"/>
    </location>
</feature>
<name>A0A0E2E7J1_TREDN</name>
<dbReference type="Pfam" id="PF12650">
    <property type="entry name" value="DUF3784"/>
    <property type="match status" value="1"/>
</dbReference>
<comment type="caution">
    <text evidence="2">The sequence shown here is derived from an EMBL/GenBank/DDBJ whole genome shotgun (WGS) entry which is preliminary data.</text>
</comment>
<evidence type="ECO:0000313" key="2">
    <source>
        <dbReference type="EMBL" id="EMB34737.1"/>
    </source>
</evidence>
<reference evidence="2" key="1">
    <citation type="submission" date="2012-01" db="EMBL/GenBank/DDBJ databases">
        <title>The Genome Sequence of Treponema denticola H-22.</title>
        <authorList>
            <consortium name="The Broad Institute Genome Sequencing Platform"/>
            <person name="Earl A."/>
            <person name="Ward D."/>
            <person name="Feldgarden M."/>
            <person name="Gevers D."/>
            <person name="Blanton J.M."/>
            <person name="Fenno C.J."/>
            <person name="Baranova O.V."/>
            <person name="Mathney J."/>
            <person name="Dewhirst F.E."/>
            <person name="Izard J."/>
            <person name="Young S.K."/>
            <person name="Zeng Q."/>
            <person name="Gargeya S."/>
            <person name="Fitzgerald M."/>
            <person name="Haas B."/>
            <person name="Abouelleil A."/>
            <person name="Alvarado L."/>
            <person name="Arachchi H.M."/>
            <person name="Berlin A."/>
            <person name="Chapman S.B."/>
            <person name="Gearin G."/>
            <person name="Goldberg J."/>
            <person name="Griggs A."/>
            <person name="Gujja S."/>
            <person name="Hansen M."/>
            <person name="Heiman D."/>
            <person name="Howarth C."/>
            <person name="Larimer J."/>
            <person name="Lui A."/>
            <person name="MacDonald P.J.P."/>
            <person name="McCowen C."/>
            <person name="Montmayeur A."/>
            <person name="Murphy C."/>
            <person name="Neiman D."/>
            <person name="Pearson M."/>
            <person name="Priest M."/>
            <person name="Roberts A."/>
            <person name="Saif S."/>
            <person name="Shea T."/>
            <person name="Sisk P."/>
            <person name="Stolte C."/>
            <person name="Sykes S."/>
            <person name="Wortman J."/>
            <person name="Nusbaum C."/>
            <person name="Birren B."/>
        </authorList>
    </citation>
    <scope>NUCLEOTIDE SEQUENCE [LARGE SCALE GENOMIC DNA]</scope>
    <source>
        <strain evidence="2">H-22</strain>
    </source>
</reference>
<dbReference type="Proteomes" id="UP000011705">
    <property type="component" value="Chromosome"/>
</dbReference>
<feature type="transmembrane region" description="Helical" evidence="1">
    <location>
        <begin position="110"/>
        <end position="129"/>
    </location>
</feature>
<feature type="transmembrane region" description="Helical" evidence="1">
    <location>
        <begin position="6"/>
        <end position="30"/>
    </location>
</feature>
<dbReference type="HOGENOM" id="CLU_160076_0_0_12"/>
<keyword evidence="1" id="KW-1133">Transmembrane helix</keyword>
<proteinExistence type="predicted"/>
<dbReference type="PATRIC" id="fig|999432.5.peg.908"/>
<gene>
    <name evidence="2" type="ORF">HMPREF9726_00875</name>
</gene>
<sequence>MITFYIIAAVLAVLGILIHKFKFYFLIAGYNMMSKEEKEEYNASSIGKHVGLSLYILSGLSLAVGLFFRFFQMSKQTEKLVIAVYIILTMIAVSILLVKENKKRLNEVIPFIVFINIVILIILAVVIFAG</sequence>
<dbReference type="AlphaFoldDB" id="A0A0E2E7J1"/>
<keyword evidence="1" id="KW-0812">Transmembrane</keyword>
<evidence type="ECO:0008006" key="3">
    <source>
        <dbReference type="Google" id="ProtNLM"/>
    </source>
</evidence>
<organism evidence="2">
    <name type="scientific">Treponema denticola H-22</name>
    <dbReference type="NCBI Taxonomy" id="999432"/>
    <lineage>
        <taxon>Bacteria</taxon>
        <taxon>Pseudomonadati</taxon>
        <taxon>Spirochaetota</taxon>
        <taxon>Spirochaetia</taxon>
        <taxon>Spirochaetales</taxon>
        <taxon>Treponemataceae</taxon>
        <taxon>Treponema</taxon>
    </lineage>
</organism>
<keyword evidence="1" id="KW-0472">Membrane</keyword>